<organism evidence="1">
    <name type="scientific">marine metagenome</name>
    <dbReference type="NCBI Taxonomy" id="408172"/>
    <lineage>
        <taxon>unclassified sequences</taxon>
        <taxon>metagenomes</taxon>
        <taxon>ecological metagenomes</taxon>
    </lineage>
</organism>
<proteinExistence type="predicted"/>
<protein>
    <submittedName>
        <fullName evidence="1">Uncharacterized protein</fullName>
    </submittedName>
</protein>
<sequence>VARLWQEGGNRCVHVFHTAILFLLQRGIQRRYTSLRAEDLV</sequence>
<gene>
    <name evidence="1" type="ORF">METZ01_LOCUS453282</name>
</gene>
<accession>A0A383A0H8</accession>
<dbReference type="EMBL" id="UINC01187614">
    <property type="protein sequence ID" value="SVE00428.1"/>
    <property type="molecule type" value="Genomic_DNA"/>
</dbReference>
<name>A0A383A0H8_9ZZZZ</name>
<evidence type="ECO:0000313" key="1">
    <source>
        <dbReference type="EMBL" id="SVE00428.1"/>
    </source>
</evidence>
<dbReference type="AlphaFoldDB" id="A0A383A0H8"/>
<reference evidence="1" key="1">
    <citation type="submission" date="2018-05" db="EMBL/GenBank/DDBJ databases">
        <authorList>
            <person name="Lanie J.A."/>
            <person name="Ng W.-L."/>
            <person name="Kazmierczak K.M."/>
            <person name="Andrzejewski T.M."/>
            <person name="Davidsen T.M."/>
            <person name="Wayne K.J."/>
            <person name="Tettelin H."/>
            <person name="Glass J.I."/>
            <person name="Rusch D."/>
            <person name="Podicherti R."/>
            <person name="Tsui H.-C.T."/>
            <person name="Winkler M.E."/>
        </authorList>
    </citation>
    <scope>NUCLEOTIDE SEQUENCE</scope>
</reference>
<feature type="non-terminal residue" evidence="1">
    <location>
        <position position="41"/>
    </location>
</feature>
<feature type="non-terminal residue" evidence="1">
    <location>
        <position position="1"/>
    </location>
</feature>